<dbReference type="FunFam" id="3.40.50.720:FF:000084">
    <property type="entry name" value="Short-chain dehydrogenase reductase"/>
    <property type="match status" value="2"/>
</dbReference>
<comment type="caution">
    <text evidence="2">The sequence shown here is derived from an EMBL/GenBank/DDBJ whole genome shotgun (WGS) entry which is preliminary data.</text>
</comment>
<dbReference type="Gene3D" id="3.40.50.720">
    <property type="entry name" value="NAD(P)-binding Rossmann-like Domain"/>
    <property type="match status" value="2"/>
</dbReference>
<dbReference type="PROSITE" id="PS00061">
    <property type="entry name" value="ADH_SHORT"/>
    <property type="match status" value="2"/>
</dbReference>
<protein>
    <submittedName>
        <fullName evidence="2">Uncharacterized protein</fullName>
    </submittedName>
</protein>
<dbReference type="PANTHER" id="PTHR43975">
    <property type="entry name" value="ZGC:101858"/>
    <property type="match status" value="1"/>
</dbReference>
<dbReference type="AlphaFoldDB" id="A0A922MF52"/>
<dbReference type="PRINTS" id="PR00080">
    <property type="entry name" value="SDRFAMILY"/>
</dbReference>
<proteinExistence type="predicted"/>
<evidence type="ECO:0000256" key="1">
    <source>
        <dbReference type="ARBA" id="ARBA00023002"/>
    </source>
</evidence>
<dbReference type="Pfam" id="PF13561">
    <property type="entry name" value="adh_short_C2"/>
    <property type="match status" value="2"/>
</dbReference>
<organism evidence="2 3">
    <name type="scientific">Spodoptera exigua</name>
    <name type="common">Beet armyworm</name>
    <name type="synonym">Noctua fulgens</name>
    <dbReference type="NCBI Taxonomy" id="7107"/>
    <lineage>
        <taxon>Eukaryota</taxon>
        <taxon>Metazoa</taxon>
        <taxon>Ecdysozoa</taxon>
        <taxon>Arthropoda</taxon>
        <taxon>Hexapoda</taxon>
        <taxon>Insecta</taxon>
        <taxon>Pterygota</taxon>
        <taxon>Neoptera</taxon>
        <taxon>Endopterygota</taxon>
        <taxon>Lepidoptera</taxon>
        <taxon>Glossata</taxon>
        <taxon>Ditrysia</taxon>
        <taxon>Noctuoidea</taxon>
        <taxon>Noctuidae</taxon>
        <taxon>Amphipyrinae</taxon>
        <taxon>Spodoptera</taxon>
    </lineage>
</organism>
<sequence>MSFQDKVVIVTGASSGIGAATAIKFADEGAKVALVGRNQEKLKKVAQKCGNPLIITADVSKDEDAKRIIDETLRYFGGIDILVNNAGIVNRMNIQDNDAIPAFDRILSTNLRAVVVLTHLAAPHLIKTKGNIVNISSIAGHRVFQSSVAYCTSKAGLDHFTRAVALELAPQGVRVNVINPGPVKTDIIENMGATKEMSDATFDGMKKMTALSRVSDSEEVADLILFIASEKSKAITGSSIVTDNGTMLKSTDIVYNIVLHHELPRQSGHCNWRQFGIGAATAIKFAEKGAKVAIVGRNHEKLGNVAKKCGNSLIIAADVSKDEDAKKIIERTVKRFGKIDILVNNAGIGRVTNILDEGVINVYDQILSTNLRAVVVLTHLATPYLVKTKGNVVNISSVAGYRVFLGNFAYCTSKAALDHFTRAVALELAPQGVRVNVINPGPVRTDIIENMGATKEIEEATFNRLQKMTALSRVSDSEEVADLILFIASDKSKAITGSSIVTDNGAMLKSSDTPPLDM</sequence>
<dbReference type="InterPro" id="IPR036291">
    <property type="entry name" value="NAD(P)-bd_dom_sf"/>
</dbReference>
<dbReference type="InterPro" id="IPR020904">
    <property type="entry name" value="Sc_DH/Rdtase_CS"/>
</dbReference>
<dbReference type="SUPFAM" id="SSF51735">
    <property type="entry name" value="NAD(P)-binding Rossmann-fold domains"/>
    <property type="match status" value="2"/>
</dbReference>
<dbReference type="GO" id="GO:0016491">
    <property type="term" value="F:oxidoreductase activity"/>
    <property type="evidence" value="ECO:0007669"/>
    <property type="project" value="UniProtKB-KW"/>
</dbReference>
<dbReference type="InterPro" id="IPR002347">
    <property type="entry name" value="SDR_fam"/>
</dbReference>
<name>A0A922MF52_SPOEX</name>
<reference evidence="2" key="1">
    <citation type="journal article" date="2021" name="G3 (Bethesda)">
        <title>Genome and transcriptome analysis of the beet armyworm Spodoptera exigua reveals targets for pest control. .</title>
        <authorList>
            <person name="Simon S."/>
            <person name="Breeschoten T."/>
            <person name="Jansen H.J."/>
            <person name="Dirks R.P."/>
            <person name="Schranz M.E."/>
            <person name="Ros V.I.D."/>
        </authorList>
    </citation>
    <scope>NUCLEOTIDE SEQUENCE</scope>
    <source>
        <strain evidence="2">TB_SE_WUR_2020</strain>
    </source>
</reference>
<evidence type="ECO:0000313" key="3">
    <source>
        <dbReference type="Proteomes" id="UP000814243"/>
    </source>
</evidence>
<dbReference type="Proteomes" id="UP000814243">
    <property type="component" value="Unassembled WGS sequence"/>
</dbReference>
<evidence type="ECO:0000313" key="2">
    <source>
        <dbReference type="EMBL" id="KAH9636025.1"/>
    </source>
</evidence>
<gene>
    <name evidence="2" type="ORF">HF086_005877</name>
</gene>
<dbReference type="PRINTS" id="PR00081">
    <property type="entry name" value="GDHRDH"/>
</dbReference>
<dbReference type="EMBL" id="JACEFF010000525">
    <property type="protein sequence ID" value="KAH9636025.1"/>
    <property type="molecule type" value="Genomic_DNA"/>
</dbReference>
<dbReference type="PANTHER" id="PTHR43975:SF2">
    <property type="entry name" value="EG:BACR7A4.14 PROTEIN-RELATED"/>
    <property type="match status" value="1"/>
</dbReference>
<accession>A0A922MF52</accession>
<keyword evidence="1" id="KW-0560">Oxidoreductase</keyword>
<dbReference type="NCBIfam" id="NF005559">
    <property type="entry name" value="PRK07231.1"/>
    <property type="match status" value="1"/>
</dbReference>